<protein>
    <submittedName>
        <fullName evidence="1">Uncharacterized protein</fullName>
    </submittedName>
</protein>
<sequence length="117" mass="12814">MGALASAGALAELPDQSILTRYGITPEQLPVAEGGKRFDAPLYLPRFEIQTPKSWVSVGVDEAKRPGMTGNISIDRSTQLEYEHCLRVQERSLRRKGGKISCDEGGLALEMSLDPIR</sequence>
<reference evidence="1" key="1">
    <citation type="submission" date="2021-03" db="EMBL/GenBank/DDBJ databases">
        <title>Genomic analysis provides insights into the functional capacity of soil bacteria communities inhabiting an altitudinal gradient in the Atacama Desert.</title>
        <authorList>
            <person name="Gonzalez M."/>
            <person name="Maldonado J."/>
            <person name="Maza F."/>
            <person name="Hodar C."/>
            <person name="Cortes M."/>
            <person name="Palma R."/>
            <person name="Andreani C."/>
            <person name="Gaete A."/>
            <person name="Vasquez-Dean J."/>
            <person name="Acuna V."/>
            <person name="Aguado M."/>
            <person name="Mandakovic D."/>
            <person name="Latorre M."/>
            <person name="Orellana A."/>
            <person name="Gutierrez R."/>
            <person name="Montecino M."/>
            <person name="Allende M."/>
            <person name="Maass A."/>
            <person name="Cambiazo V."/>
        </authorList>
    </citation>
    <scope>NUCLEOTIDE SEQUENCE</scope>
    <source>
        <strain evidence="1">ISL-25</strain>
    </source>
</reference>
<dbReference type="AlphaFoldDB" id="A0A944HFQ5"/>
<proteinExistence type="predicted"/>
<comment type="caution">
    <text evidence="1">The sequence shown here is derived from an EMBL/GenBank/DDBJ whole genome shotgun (WGS) entry which is preliminary data.</text>
</comment>
<name>A0A944HFQ5_PSEFL</name>
<dbReference type="Proteomes" id="UP000692896">
    <property type="component" value="Unassembled WGS sequence"/>
</dbReference>
<dbReference type="EMBL" id="JAGGOB010000020">
    <property type="protein sequence ID" value="MBT2328869.1"/>
    <property type="molecule type" value="Genomic_DNA"/>
</dbReference>
<evidence type="ECO:0000313" key="1">
    <source>
        <dbReference type="EMBL" id="MBT2328869.1"/>
    </source>
</evidence>
<gene>
    <name evidence="1" type="ORF">J7E47_09065</name>
</gene>
<evidence type="ECO:0000313" key="2">
    <source>
        <dbReference type="Proteomes" id="UP000692896"/>
    </source>
</evidence>
<organism evidence="1 2">
    <name type="scientific">Pseudomonas fluorescens</name>
    <dbReference type="NCBI Taxonomy" id="294"/>
    <lineage>
        <taxon>Bacteria</taxon>
        <taxon>Pseudomonadati</taxon>
        <taxon>Pseudomonadota</taxon>
        <taxon>Gammaproteobacteria</taxon>
        <taxon>Pseudomonadales</taxon>
        <taxon>Pseudomonadaceae</taxon>
        <taxon>Pseudomonas</taxon>
    </lineage>
</organism>
<accession>A0A944HFQ5</accession>